<dbReference type="PROSITE" id="PS00018">
    <property type="entry name" value="EF_HAND_1"/>
    <property type="match status" value="1"/>
</dbReference>
<dbReference type="InterPro" id="IPR011992">
    <property type="entry name" value="EF-hand-dom_pair"/>
</dbReference>
<dbReference type="Gene3D" id="1.10.238.10">
    <property type="entry name" value="EF-hand"/>
    <property type="match status" value="1"/>
</dbReference>
<dbReference type="RefSeq" id="WP_211909392.1">
    <property type="nucleotide sequence ID" value="NZ_CP036498.1"/>
</dbReference>
<keyword evidence="4" id="KW-1185">Reference proteome</keyword>
<gene>
    <name evidence="3" type="ORF">RPMA_19630</name>
</gene>
<sequence length="244" mass="24084">MLGVAALATSAIDLLQSLTAKKNASSASKTTTGLSQGGAFQPGTPTPIAATTGTTAGATPSSGNLSTSTMSALLDAQSQTNVSANSKTRSDALKSLFKLLDGDGDGSISKSEFTDKLGAGGTNVANAEKVFAKLDTDGNGSVSVDELSKVVKGIAKPQQDGSEIRLRGDNSDVTGATTSSAVNADGSTTTSITYADGSKVTSTSAAASSSTAAAARTSYNAVEQMIAKQAQQISSGASSLAISV</sequence>
<evidence type="ECO:0000256" key="1">
    <source>
        <dbReference type="SAM" id="MobiDB-lite"/>
    </source>
</evidence>
<feature type="compositionally biased region" description="Low complexity" evidence="1">
    <location>
        <begin position="42"/>
        <end position="63"/>
    </location>
</feature>
<organism evidence="3 4">
    <name type="scientific">Tardiphaga alba</name>
    <dbReference type="NCBI Taxonomy" id="340268"/>
    <lineage>
        <taxon>Bacteria</taxon>
        <taxon>Pseudomonadati</taxon>
        <taxon>Pseudomonadota</taxon>
        <taxon>Alphaproteobacteria</taxon>
        <taxon>Hyphomicrobiales</taxon>
        <taxon>Nitrobacteraceae</taxon>
        <taxon>Tardiphaga</taxon>
    </lineage>
</organism>
<protein>
    <submittedName>
        <fullName evidence="3">EF-hand domain-containing protein</fullName>
    </submittedName>
</protein>
<feature type="compositionally biased region" description="Polar residues" evidence="1">
    <location>
        <begin position="171"/>
        <end position="180"/>
    </location>
</feature>
<dbReference type="EMBL" id="CP036498">
    <property type="protein sequence ID" value="QUS40799.1"/>
    <property type="molecule type" value="Genomic_DNA"/>
</dbReference>
<reference evidence="3 4" key="1">
    <citation type="submission" date="2019-02" db="EMBL/GenBank/DDBJ databases">
        <title>Emended description of the genus Rhodopseudomonas and description of Rhodopseudomonas albus sp. nov., a non-phototrophic, heavy-metal-tolerant bacterium isolated from garden soil.</title>
        <authorList>
            <person name="Bao Z."/>
            <person name="Cao W.W."/>
            <person name="Sato Y."/>
            <person name="Nishizawa T."/>
            <person name="Zhao J."/>
            <person name="Guo Y."/>
            <person name="Ohta H."/>
        </authorList>
    </citation>
    <scope>NUCLEOTIDE SEQUENCE [LARGE SCALE GENOMIC DNA]</scope>
    <source>
        <strain evidence="3 4">SK50-23</strain>
    </source>
</reference>
<dbReference type="SUPFAM" id="SSF47473">
    <property type="entry name" value="EF-hand"/>
    <property type="match status" value="1"/>
</dbReference>
<evidence type="ECO:0000313" key="4">
    <source>
        <dbReference type="Proteomes" id="UP000682843"/>
    </source>
</evidence>
<dbReference type="InterPro" id="IPR002048">
    <property type="entry name" value="EF_hand_dom"/>
</dbReference>
<evidence type="ECO:0000313" key="3">
    <source>
        <dbReference type="EMBL" id="QUS40799.1"/>
    </source>
</evidence>
<dbReference type="InterPro" id="IPR018247">
    <property type="entry name" value="EF_Hand_1_Ca_BS"/>
</dbReference>
<feature type="domain" description="EF-hand" evidence="2">
    <location>
        <begin position="122"/>
        <end position="157"/>
    </location>
</feature>
<feature type="region of interest" description="Disordered" evidence="1">
    <location>
        <begin position="20"/>
        <end position="67"/>
    </location>
</feature>
<evidence type="ECO:0000259" key="2">
    <source>
        <dbReference type="PROSITE" id="PS50222"/>
    </source>
</evidence>
<dbReference type="SMART" id="SM00054">
    <property type="entry name" value="EFh"/>
    <property type="match status" value="2"/>
</dbReference>
<feature type="domain" description="EF-hand" evidence="2">
    <location>
        <begin position="88"/>
        <end position="117"/>
    </location>
</feature>
<accession>A0ABX8AAK2</accession>
<dbReference type="Proteomes" id="UP000682843">
    <property type="component" value="Chromosome"/>
</dbReference>
<feature type="compositionally biased region" description="Polar residues" evidence="1">
    <location>
        <begin position="20"/>
        <end position="34"/>
    </location>
</feature>
<feature type="region of interest" description="Disordered" evidence="1">
    <location>
        <begin position="160"/>
        <end position="180"/>
    </location>
</feature>
<dbReference type="CDD" id="cd00051">
    <property type="entry name" value="EFh"/>
    <property type="match status" value="1"/>
</dbReference>
<name>A0ABX8AAK2_9BRAD</name>
<proteinExistence type="predicted"/>
<dbReference type="Pfam" id="PF13499">
    <property type="entry name" value="EF-hand_7"/>
    <property type="match status" value="1"/>
</dbReference>
<dbReference type="PROSITE" id="PS50222">
    <property type="entry name" value="EF_HAND_2"/>
    <property type="match status" value="2"/>
</dbReference>